<proteinExistence type="predicted"/>
<keyword evidence="1" id="KW-0812">Transmembrane</keyword>
<sequence>MFLLSAWSSVLLEWIFNCHHLLKLDFSSGVRKERAALGAVLFLLAFLYAFWRMGIHFPMPSPDKGFRIRMDWDFVGSRILFLVGSVGGGYWDPLVEGGWDPCFSRAFNDWEVEEVERFLE</sequence>
<accession>A0A438H629</accession>
<dbReference type="AlphaFoldDB" id="A0A438H629"/>
<protein>
    <submittedName>
        <fullName evidence="2">GPCR-type G protein 1</fullName>
    </submittedName>
</protein>
<keyword evidence="1" id="KW-0472">Membrane</keyword>
<evidence type="ECO:0000313" key="3">
    <source>
        <dbReference type="Proteomes" id="UP000288805"/>
    </source>
</evidence>
<feature type="transmembrane region" description="Helical" evidence="1">
    <location>
        <begin position="72"/>
        <end position="91"/>
    </location>
</feature>
<dbReference type="Proteomes" id="UP000288805">
    <property type="component" value="Unassembled WGS sequence"/>
</dbReference>
<organism evidence="2 3">
    <name type="scientific">Vitis vinifera</name>
    <name type="common">Grape</name>
    <dbReference type="NCBI Taxonomy" id="29760"/>
    <lineage>
        <taxon>Eukaryota</taxon>
        <taxon>Viridiplantae</taxon>
        <taxon>Streptophyta</taxon>
        <taxon>Embryophyta</taxon>
        <taxon>Tracheophyta</taxon>
        <taxon>Spermatophyta</taxon>
        <taxon>Magnoliopsida</taxon>
        <taxon>eudicotyledons</taxon>
        <taxon>Gunneridae</taxon>
        <taxon>Pentapetalae</taxon>
        <taxon>rosids</taxon>
        <taxon>Vitales</taxon>
        <taxon>Vitaceae</taxon>
        <taxon>Viteae</taxon>
        <taxon>Vitis</taxon>
    </lineage>
</organism>
<gene>
    <name evidence="2" type="primary">GTG1_2</name>
    <name evidence="2" type="ORF">CK203_047505</name>
</gene>
<evidence type="ECO:0000256" key="1">
    <source>
        <dbReference type="SAM" id="Phobius"/>
    </source>
</evidence>
<dbReference type="EMBL" id="QGNW01000272">
    <property type="protein sequence ID" value="RVW79958.1"/>
    <property type="molecule type" value="Genomic_DNA"/>
</dbReference>
<comment type="caution">
    <text evidence="2">The sequence shown here is derived from an EMBL/GenBank/DDBJ whole genome shotgun (WGS) entry which is preliminary data.</text>
</comment>
<reference evidence="2 3" key="1">
    <citation type="journal article" date="2018" name="PLoS Genet.">
        <title>Population sequencing reveals clonal diversity and ancestral inbreeding in the grapevine cultivar Chardonnay.</title>
        <authorList>
            <person name="Roach M.J."/>
            <person name="Johnson D.L."/>
            <person name="Bohlmann J."/>
            <person name="van Vuuren H.J."/>
            <person name="Jones S.J."/>
            <person name="Pretorius I.S."/>
            <person name="Schmidt S.A."/>
            <person name="Borneman A.R."/>
        </authorList>
    </citation>
    <scope>NUCLEOTIDE SEQUENCE [LARGE SCALE GENOMIC DNA]</scope>
    <source>
        <strain evidence="3">cv. Chardonnay</strain>
        <tissue evidence="2">Leaf</tissue>
    </source>
</reference>
<name>A0A438H629_VITVI</name>
<evidence type="ECO:0000313" key="2">
    <source>
        <dbReference type="EMBL" id="RVW79958.1"/>
    </source>
</evidence>
<feature type="transmembrane region" description="Helical" evidence="1">
    <location>
        <begin position="34"/>
        <end position="51"/>
    </location>
</feature>
<keyword evidence="1" id="KW-1133">Transmembrane helix</keyword>